<dbReference type="STRING" id="1604334.SAMN05421546_0624"/>
<evidence type="ECO:0000256" key="1">
    <source>
        <dbReference type="SAM" id="Phobius"/>
    </source>
</evidence>
<feature type="transmembrane region" description="Helical" evidence="1">
    <location>
        <begin position="76"/>
        <end position="101"/>
    </location>
</feature>
<dbReference type="EMBL" id="FTLW01000001">
    <property type="protein sequence ID" value="SIQ03975.1"/>
    <property type="molecule type" value="Genomic_DNA"/>
</dbReference>
<feature type="transmembrane region" description="Helical" evidence="1">
    <location>
        <begin position="107"/>
        <end position="125"/>
    </location>
</feature>
<protein>
    <submittedName>
        <fullName evidence="2">Uncharacterized membrane protein YgdD, TMEM256/DUF423 family</fullName>
    </submittedName>
</protein>
<sequence>MIPKIHTGLTERQMHRRFWLASSGSVLAGLSVALAAYAAHASLGDKAQGNLQQAALFAFGHGAALAALAPLAVRRLAWLGLLSIAIGTLLFSGSLVLGALFGISTGAAPFGGMLMISGWLLHAIGQWRR</sequence>
<reference evidence="3" key="1">
    <citation type="submission" date="2017-01" db="EMBL/GenBank/DDBJ databases">
        <authorList>
            <person name="Varghese N."/>
            <person name="Submissions S."/>
        </authorList>
    </citation>
    <scope>NUCLEOTIDE SEQUENCE [LARGE SCALE GENOMIC DNA]</scope>
    <source>
        <strain evidence="3">UM1</strain>
    </source>
</reference>
<keyword evidence="1" id="KW-1133">Transmembrane helix</keyword>
<feature type="transmembrane region" description="Helical" evidence="1">
    <location>
        <begin position="18"/>
        <end position="39"/>
    </location>
</feature>
<feature type="transmembrane region" description="Helical" evidence="1">
    <location>
        <begin position="51"/>
        <end position="69"/>
    </location>
</feature>
<dbReference type="RefSeq" id="WP_076585125.1">
    <property type="nucleotide sequence ID" value="NZ_FTLW01000001.1"/>
</dbReference>
<keyword evidence="1" id="KW-0472">Membrane</keyword>
<evidence type="ECO:0000313" key="3">
    <source>
        <dbReference type="Proteomes" id="UP000241788"/>
    </source>
</evidence>
<accession>A0A1N6PI07</accession>
<keyword evidence="3" id="KW-1185">Reference proteome</keyword>
<dbReference type="Proteomes" id="UP000241788">
    <property type="component" value="Unassembled WGS sequence"/>
</dbReference>
<organism evidence="2 3">
    <name type="scientific">Solilutibacter tolerans</name>
    <dbReference type="NCBI Taxonomy" id="1604334"/>
    <lineage>
        <taxon>Bacteria</taxon>
        <taxon>Pseudomonadati</taxon>
        <taxon>Pseudomonadota</taxon>
        <taxon>Gammaproteobacteria</taxon>
        <taxon>Lysobacterales</taxon>
        <taxon>Lysobacteraceae</taxon>
        <taxon>Solilutibacter</taxon>
    </lineage>
</organism>
<evidence type="ECO:0000313" key="2">
    <source>
        <dbReference type="EMBL" id="SIQ03975.1"/>
    </source>
</evidence>
<dbReference type="AlphaFoldDB" id="A0A1N6PI07"/>
<proteinExistence type="predicted"/>
<dbReference type="Pfam" id="PF04241">
    <property type="entry name" value="DUF423"/>
    <property type="match status" value="1"/>
</dbReference>
<gene>
    <name evidence="2" type="ORF">SAMN05421546_0624</name>
</gene>
<keyword evidence="1" id="KW-0812">Transmembrane</keyword>
<dbReference type="InterPro" id="IPR006696">
    <property type="entry name" value="DUF423"/>
</dbReference>
<name>A0A1N6PI07_9GAMM</name>